<proteinExistence type="inferred from homology"/>
<dbReference type="InterPro" id="IPR029063">
    <property type="entry name" value="SAM-dependent_MTases_sf"/>
</dbReference>
<evidence type="ECO:0000256" key="6">
    <source>
        <dbReference type="PIRSR" id="PIRSR005739-1"/>
    </source>
</evidence>
<evidence type="ECO:0000256" key="2">
    <source>
        <dbReference type="ARBA" id="ARBA00022603"/>
    </source>
</evidence>
<dbReference type="Proteomes" id="UP000316621">
    <property type="component" value="Chromosome 9"/>
</dbReference>
<keyword evidence="10" id="KW-1185">Reference proteome</keyword>
<dbReference type="InterPro" id="IPR036388">
    <property type="entry name" value="WH-like_DNA-bd_sf"/>
</dbReference>
<dbReference type="OrthoDB" id="3340390at2759"/>
<keyword evidence="4" id="KW-0949">S-adenosyl-L-methionine</keyword>
<evidence type="ECO:0000259" key="8">
    <source>
        <dbReference type="Pfam" id="PF08100"/>
    </source>
</evidence>
<reference evidence="9 10" key="1">
    <citation type="journal article" date="2018" name="Science">
        <title>The opium poppy genome and morphinan production.</title>
        <authorList>
            <person name="Guo L."/>
            <person name="Winzer T."/>
            <person name="Yang X."/>
            <person name="Li Y."/>
            <person name="Ning Z."/>
            <person name="He Z."/>
            <person name="Teodor R."/>
            <person name="Lu Y."/>
            <person name="Bowser T.A."/>
            <person name="Graham I.A."/>
            <person name="Ye K."/>
        </authorList>
    </citation>
    <scope>NUCLEOTIDE SEQUENCE [LARGE SCALE GENOMIC DNA]</scope>
    <source>
        <strain evidence="10">cv. HN1</strain>
        <tissue evidence="9">Leaves</tissue>
    </source>
</reference>
<feature type="domain" description="O-methyltransferase dimerisation" evidence="8">
    <location>
        <begin position="21"/>
        <end position="112"/>
    </location>
</feature>
<evidence type="ECO:0000256" key="4">
    <source>
        <dbReference type="ARBA" id="ARBA00022691"/>
    </source>
</evidence>
<feature type="active site" description="Proton acceptor" evidence="6">
    <location>
        <position position="263"/>
    </location>
</feature>
<dbReference type="GO" id="GO:0032259">
    <property type="term" value="P:methylation"/>
    <property type="evidence" value="ECO:0007669"/>
    <property type="project" value="UniProtKB-KW"/>
</dbReference>
<keyword evidence="3" id="KW-0808">Transferase</keyword>
<dbReference type="SUPFAM" id="SSF53335">
    <property type="entry name" value="S-adenosyl-L-methionine-dependent methyltransferases"/>
    <property type="match status" value="1"/>
</dbReference>
<dbReference type="EMBL" id="CM010723">
    <property type="protein sequence ID" value="RZC77320.1"/>
    <property type="molecule type" value="Genomic_DNA"/>
</dbReference>
<sequence>MDNALMDNSEESRLKGQAQIWEHMFAFVDSMALRCAIELGIPDIINSHGRPVTMPEIIGSLKTTSSSPVNANYLTRIMRLLVHKHLFTSLFHRESNDTVNGLTRSSKWLLKDSKFNLSPMFLLLLHPLMLEPWQYLGNCLEESGLAFVKANGREIWDLALANPQFNQLFNDGMGCTAKMIVSKILVEYKDGFNGIGSLVDVGGGTGGMIAEIVESNPHIQGINFDLPHVLANAPERPGVTHVRGDMFINIPEADAVITKWIMHDWSDENCIEILRNCYKAISKTRNGKVIIVDCVLVPDRNDLFDKTRLVFDLLMMVIPGGKERTEAEWKMLLKSAGFCRYNVIKIPTIPSIIEAFPK</sequence>
<dbReference type="Pfam" id="PF00891">
    <property type="entry name" value="Methyltransf_2"/>
    <property type="match status" value="1"/>
</dbReference>
<protein>
    <submittedName>
        <fullName evidence="9">Uncharacterized protein</fullName>
    </submittedName>
</protein>
<comment type="similarity">
    <text evidence="5">Belongs to the class I-like SAM-binding methyltransferase superfamily. Cation-independent O-methyltransferase family.</text>
</comment>
<gene>
    <name evidence="9" type="ORF">C5167_001519</name>
</gene>
<evidence type="ECO:0000313" key="9">
    <source>
        <dbReference type="EMBL" id="RZC77320.1"/>
    </source>
</evidence>
<organism evidence="9 10">
    <name type="scientific">Papaver somniferum</name>
    <name type="common">Opium poppy</name>
    <dbReference type="NCBI Taxonomy" id="3469"/>
    <lineage>
        <taxon>Eukaryota</taxon>
        <taxon>Viridiplantae</taxon>
        <taxon>Streptophyta</taxon>
        <taxon>Embryophyta</taxon>
        <taxon>Tracheophyta</taxon>
        <taxon>Spermatophyta</taxon>
        <taxon>Magnoliopsida</taxon>
        <taxon>Ranunculales</taxon>
        <taxon>Papaveraceae</taxon>
        <taxon>Papaveroideae</taxon>
        <taxon>Papaver</taxon>
    </lineage>
</organism>
<dbReference type="AlphaFoldDB" id="A0A4Y7KY58"/>
<dbReference type="PANTHER" id="PTHR11746">
    <property type="entry name" value="O-METHYLTRANSFERASE"/>
    <property type="match status" value="1"/>
</dbReference>
<dbReference type="CDD" id="cd02440">
    <property type="entry name" value="AdoMet_MTases"/>
    <property type="match status" value="1"/>
</dbReference>
<dbReference type="GO" id="GO:0009820">
    <property type="term" value="P:alkaloid metabolic process"/>
    <property type="evidence" value="ECO:0007669"/>
    <property type="project" value="UniProtKB-KW"/>
</dbReference>
<evidence type="ECO:0000259" key="7">
    <source>
        <dbReference type="Pfam" id="PF00891"/>
    </source>
</evidence>
<evidence type="ECO:0000256" key="5">
    <source>
        <dbReference type="ARBA" id="ARBA00038277"/>
    </source>
</evidence>
<dbReference type="PROSITE" id="PS51683">
    <property type="entry name" value="SAM_OMT_II"/>
    <property type="match status" value="1"/>
</dbReference>
<name>A0A4Y7KY58_PAPSO</name>
<dbReference type="InterPro" id="IPR016461">
    <property type="entry name" value="COMT-like"/>
</dbReference>
<dbReference type="OMA" id="HIPDVIN"/>
<evidence type="ECO:0000313" key="10">
    <source>
        <dbReference type="Proteomes" id="UP000316621"/>
    </source>
</evidence>
<accession>A0A4Y7KY58</accession>
<dbReference type="GO" id="GO:0046983">
    <property type="term" value="F:protein dimerization activity"/>
    <property type="evidence" value="ECO:0007669"/>
    <property type="project" value="InterPro"/>
</dbReference>
<dbReference type="Gene3D" id="3.40.50.150">
    <property type="entry name" value="Vaccinia Virus protein VP39"/>
    <property type="match status" value="1"/>
</dbReference>
<dbReference type="PIRSF" id="PIRSF005739">
    <property type="entry name" value="O-mtase"/>
    <property type="match status" value="1"/>
</dbReference>
<dbReference type="GO" id="GO:0008171">
    <property type="term" value="F:O-methyltransferase activity"/>
    <property type="evidence" value="ECO:0007669"/>
    <property type="project" value="InterPro"/>
</dbReference>
<dbReference type="Gene3D" id="1.10.10.10">
    <property type="entry name" value="Winged helix-like DNA-binding domain superfamily/Winged helix DNA-binding domain"/>
    <property type="match status" value="1"/>
</dbReference>
<dbReference type="InterPro" id="IPR012967">
    <property type="entry name" value="COMT_dimerisation"/>
</dbReference>
<keyword evidence="1" id="KW-0017">Alkaloid metabolism</keyword>
<dbReference type="InterPro" id="IPR001077">
    <property type="entry name" value="COMT_C"/>
</dbReference>
<dbReference type="InterPro" id="IPR036390">
    <property type="entry name" value="WH_DNA-bd_sf"/>
</dbReference>
<evidence type="ECO:0000256" key="3">
    <source>
        <dbReference type="ARBA" id="ARBA00022679"/>
    </source>
</evidence>
<keyword evidence="2" id="KW-0489">Methyltransferase</keyword>
<dbReference type="Pfam" id="PF08100">
    <property type="entry name" value="Dimerisation"/>
    <property type="match status" value="1"/>
</dbReference>
<dbReference type="SUPFAM" id="SSF46785">
    <property type="entry name" value="Winged helix' DNA-binding domain"/>
    <property type="match status" value="1"/>
</dbReference>
<dbReference type="FunFam" id="3.40.50.150:FF:000294">
    <property type="entry name" value="O-methyltransferase family protein"/>
    <property type="match status" value="1"/>
</dbReference>
<dbReference type="Gramene" id="RZC77320">
    <property type="protein sequence ID" value="RZC77320"/>
    <property type="gene ID" value="C5167_001519"/>
</dbReference>
<evidence type="ECO:0000256" key="1">
    <source>
        <dbReference type="ARBA" id="ARBA00022589"/>
    </source>
</evidence>
<feature type="domain" description="O-methyltransferase C-terminal" evidence="7">
    <location>
        <begin position="133"/>
        <end position="338"/>
    </location>
</feature>